<keyword evidence="8" id="KW-0862">Zinc</keyword>
<evidence type="ECO:0000256" key="3">
    <source>
        <dbReference type="ARBA" id="ARBA00006006"/>
    </source>
</evidence>
<dbReference type="InterPro" id="IPR001842">
    <property type="entry name" value="Peptidase_M36"/>
</dbReference>
<dbReference type="NCBIfam" id="TIGR04174">
    <property type="entry name" value="IPTL_CTERM"/>
    <property type="match status" value="1"/>
</dbReference>
<dbReference type="Proteomes" id="UP000515811">
    <property type="component" value="Chromosome"/>
</dbReference>
<comment type="cofactor">
    <cofactor evidence="1">
        <name>Zn(2+)</name>
        <dbReference type="ChEBI" id="CHEBI:29105"/>
    </cofactor>
</comment>
<evidence type="ECO:0000256" key="11">
    <source>
        <dbReference type="SAM" id="Phobius"/>
    </source>
</evidence>
<evidence type="ECO:0000313" key="14">
    <source>
        <dbReference type="Proteomes" id="UP000515811"/>
    </source>
</evidence>
<keyword evidence="6" id="KW-0479">Metal-binding</keyword>
<dbReference type="Pfam" id="PF02128">
    <property type="entry name" value="Peptidase_M36"/>
    <property type="match status" value="1"/>
</dbReference>
<keyword evidence="10" id="KW-0865">Zymogen</keyword>
<feature type="domain" description="IPTL-CTERM protein sorting" evidence="12">
    <location>
        <begin position="1156"/>
        <end position="1183"/>
    </location>
</feature>
<proteinExistence type="inferred from homology"/>
<dbReference type="Gene3D" id="1.10.390.10">
    <property type="entry name" value="Neutral Protease Domain 2"/>
    <property type="match status" value="1"/>
</dbReference>
<dbReference type="PANTHER" id="PTHR33478">
    <property type="entry name" value="EXTRACELLULAR METALLOPROTEINASE MEP"/>
    <property type="match status" value="1"/>
</dbReference>
<dbReference type="GO" id="GO:0006508">
    <property type="term" value="P:proteolysis"/>
    <property type="evidence" value="ECO:0007669"/>
    <property type="project" value="UniProtKB-KW"/>
</dbReference>
<dbReference type="GO" id="GO:0008270">
    <property type="term" value="F:zinc ion binding"/>
    <property type="evidence" value="ECO:0007669"/>
    <property type="project" value="InterPro"/>
</dbReference>
<dbReference type="KEGG" id="drg:H9K76_01565"/>
<gene>
    <name evidence="13" type="ORF">H9K76_01565</name>
</gene>
<dbReference type="InterPro" id="IPR027268">
    <property type="entry name" value="Peptidase_M4/M1_CTD_sf"/>
</dbReference>
<accession>A0A7G9RUW5</accession>
<reference evidence="13 14" key="1">
    <citation type="submission" date="2020-08" db="EMBL/GenBank/DDBJ databases">
        <title>Genome sequence of Diaphorobacter ruginosibacter DSM 27467T.</title>
        <authorList>
            <person name="Hyun D.-W."/>
            <person name="Bae J.-W."/>
        </authorList>
    </citation>
    <scope>NUCLEOTIDE SEQUENCE [LARGE SCALE GENOMIC DNA]</scope>
    <source>
        <strain evidence="13 14">DSM 27467</strain>
    </source>
</reference>
<dbReference type="InterPro" id="IPR050371">
    <property type="entry name" value="Fungal_virulence_M36"/>
</dbReference>
<comment type="subcellular location">
    <subcellularLocation>
        <location evidence="2">Secreted</location>
    </subcellularLocation>
</comment>
<evidence type="ECO:0000259" key="12">
    <source>
        <dbReference type="Pfam" id="PF18203"/>
    </source>
</evidence>
<feature type="transmembrane region" description="Helical" evidence="11">
    <location>
        <begin position="1161"/>
        <end position="1181"/>
    </location>
</feature>
<dbReference type="Gene3D" id="3.10.170.10">
    <property type="match status" value="1"/>
</dbReference>
<evidence type="ECO:0000313" key="13">
    <source>
        <dbReference type="EMBL" id="QNN59390.1"/>
    </source>
</evidence>
<dbReference type="GO" id="GO:0005615">
    <property type="term" value="C:extracellular space"/>
    <property type="evidence" value="ECO:0007669"/>
    <property type="project" value="InterPro"/>
</dbReference>
<organism evidence="13 14">
    <name type="scientific">Diaphorobacter ruginosibacter</name>
    <dbReference type="NCBI Taxonomy" id="1715720"/>
    <lineage>
        <taxon>Bacteria</taxon>
        <taxon>Pseudomonadati</taxon>
        <taxon>Pseudomonadota</taxon>
        <taxon>Betaproteobacteria</taxon>
        <taxon>Burkholderiales</taxon>
        <taxon>Comamonadaceae</taxon>
        <taxon>Diaphorobacter</taxon>
    </lineage>
</organism>
<evidence type="ECO:0000256" key="10">
    <source>
        <dbReference type="ARBA" id="ARBA00023145"/>
    </source>
</evidence>
<protein>
    <submittedName>
        <fullName evidence="13">IPTL-CTERM sorting domain-containing protein</fullName>
    </submittedName>
</protein>
<dbReference type="RefSeq" id="WP_187600402.1">
    <property type="nucleotide sequence ID" value="NZ_CP060714.1"/>
</dbReference>
<dbReference type="SUPFAM" id="SSF55486">
    <property type="entry name" value="Metalloproteases ('zincins'), catalytic domain"/>
    <property type="match status" value="1"/>
</dbReference>
<keyword evidence="11" id="KW-0812">Transmembrane</keyword>
<evidence type="ECO:0000256" key="4">
    <source>
        <dbReference type="ARBA" id="ARBA00022525"/>
    </source>
</evidence>
<evidence type="ECO:0000256" key="1">
    <source>
        <dbReference type="ARBA" id="ARBA00001947"/>
    </source>
</evidence>
<evidence type="ECO:0000256" key="7">
    <source>
        <dbReference type="ARBA" id="ARBA00022801"/>
    </source>
</evidence>
<evidence type="ECO:0000256" key="2">
    <source>
        <dbReference type="ARBA" id="ARBA00004613"/>
    </source>
</evidence>
<dbReference type="GO" id="GO:0004222">
    <property type="term" value="F:metalloendopeptidase activity"/>
    <property type="evidence" value="ECO:0007669"/>
    <property type="project" value="InterPro"/>
</dbReference>
<name>A0A7G9RUW5_9BURK</name>
<dbReference type="PANTHER" id="PTHR33478:SF1">
    <property type="entry name" value="EXTRACELLULAR METALLOPROTEINASE MEP"/>
    <property type="match status" value="1"/>
</dbReference>
<keyword evidence="11" id="KW-1133">Transmembrane helix</keyword>
<keyword evidence="7" id="KW-0378">Hydrolase</keyword>
<evidence type="ECO:0000256" key="6">
    <source>
        <dbReference type="ARBA" id="ARBA00022723"/>
    </source>
</evidence>
<keyword evidence="5" id="KW-0645">Protease</keyword>
<evidence type="ECO:0000256" key="5">
    <source>
        <dbReference type="ARBA" id="ARBA00022670"/>
    </source>
</evidence>
<keyword evidence="14" id="KW-1185">Reference proteome</keyword>
<keyword evidence="9" id="KW-0482">Metalloprotease</keyword>
<comment type="similarity">
    <text evidence="3">Belongs to the peptidase M36 family.</text>
</comment>
<dbReference type="EMBL" id="CP060714">
    <property type="protein sequence ID" value="QNN59390.1"/>
    <property type="molecule type" value="Genomic_DNA"/>
</dbReference>
<sequence length="1185" mass="123720">MQKAFEHSCKHCLYAALAACLAPGSGAAARELVSVDALMAAPPRASSLGKDGVALPAEVQQITRDSRLGSPVFVKLVPQGVSTVGDGKQAPAIDATRAARDVFKRLAPLYGVSASDIDAASVQVQREALASGARLVRLTSQREGIPVFREQATVLLDARQQALSVGGSIGSTQLAGGASKSAASSALSPAAAAQKALSDFDFAADAHAQLTERAQAADAGGYRWLELPSTVKGAGGAVLEDAIRYRPTWFRMPQGLLAAYYLELRVLEGGVHSAYAYVIDSSSGALLFRSSMVAHDAGAAAYTYGVWADPQTGVPLRGPQGMGLSPYPGGGPSGFAPAMVAPAKITLASAAFSRADPWVDSGINTQLGFTAGNNVRAFADVVRPDGDSGSPLAGRVFCEPNASRVEADFHACTASRSFAYGYDFSASPLANLGQASSSLANIFYVLNWLHDWFYDAGFDEASGNAQARNFGRGGLENDAISARALNYIGFNNSAMSTPADGAPPILRSYLYNRSAPMRSGALDNTIVIHEWAHYLSNRLIGNGTGLSTRQAAALGEGWSDFVAQLVTVTGEDRLRPGNDRFQGAYAHGAYANGAVMPPAVDGGNTSYFGSRRYPYSTDMGRNPLSLRHIQDGAPLTGTVPINPALAGNGAPNSELHNAGEVWASMLWECYAGMLNTHPFAQAQQRMKSYLVAGMKLTPINPTLLNARDALLAVMAANDPQDYAACLTGFARRGAGLGAQGPDTYSIDNRGVVESFDAGPMLAVETLELSMGDPAASSCDGDAILDNGETARLLVRVVNRGNVAVSGAALRLQADDPHVLFPAGTEQAIDGALQPGQGRDLSVPVSLAGLAGHARSTLGVGIAMPVAPDGDQGAGLGRSLQVWLNADIHPHGTFLDTADFAGSGMEPGNPAWAVASDATGRWYQVRVPAAPGTAALYSPWLNVDPQSDFVLTFDQQYDFGLDDSNGGQLTIAEAQKTEVALAGDVVPYTGTIWLSRDNVPNANPLGGQPAFVRRSGDWRRNVTVDLGRQYAGRTVRIGWRMGTSDRAEGVGSQYWKVDNVRFAGLLDKPFATIEANAKTCVGPALIAEVDGDAPGAEDGRAASLAEASNAMAAQPVRQWDSGIAERSPAAIPSGVVALAAPAASTYNAQEGGVFRPQAIPTLSQWGLVALASLLGLLGAWGLRRQA</sequence>
<dbReference type="AlphaFoldDB" id="A0A7G9RUW5"/>
<evidence type="ECO:0000256" key="9">
    <source>
        <dbReference type="ARBA" id="ARBA00023049"/>
    </source>
</evidence>
<evidence type="ECO:0000256" key="8">
    <source>
        <dbReference type="ARBA" id="ARBA00022833"/>
    </source>
</evidence>
<dbReference type="InterPro" id="IPR026442">
    <property type="entry name" value="IPTL_CTERM"/>
</dbReference>
<keyword evidence="11" id="KW-0472">Membrane</keyword>
<dbReference type="Pfam" id="PF18203">
    <property type="entry name" value="IPTL-CTERM"/>
    <property type="match status" value="1"/>
</dbReference>
<keyword evidence="4" id="KW-0964">Secreted</keyword>